<dbReference type="Pfam" id="PF13620">
    <property type="entry name" value="CarboxypepD_reg"/>
    <property type="match status" value="1"/>
</dbReference>
<protein>
    <submittedName>
        <fullName evidence="5">TonB-dependent receptor</fullName>
    </submittedName>
</protein>
<evidence type="ECO:0000256" key="1">
    <source>
        <dbReference type="ARBA" id="ARBA00004442"/>
    </source>
</evidence>
<dbReference type="KEGG" id="chih:GWR21_30540"/>
<dbReference type="SUPFAM" id="SSF49464">
    <property type="entry name" value="Carboxypeptidase regulatory domain-like"/>
    <property type="match status" value="1"/>
</dbReference>
<gene>
    <name evidence="5" type="ORF">GWR21_30540</name>
</gene>
<organism evidence="5 6">
    <name type="scientific">Chitinophaga agri</name>
    <dbReference type="NCBI Taxonomy" id="2703787"/>
    <lineage>
        <taxon>Bacteria</taxon>
        <taxon>Pseudomonadati</taxon>
        <taxon>Bacteroidota</taxon>
        <taxon>Chitinophagia</taxon>
        <taxon>Chitinophagales</taxon>
        <taxon>Chitinophagaceae</taxon>
        <taxon>Chitinophaga</taxon>
    </lineage>
</organism>
<evidence type="ECO:0000313" key="6">
    <source>
        <dbReference type="Proteomes" id="UP000476411"/>
    </source>
</evidence>
<dbReference type="GO" id="GO:0009279">
    <property type="term" value="C:cell outer membrane"/>
    <property type="evidence" value="ECO:0007669"/>
    <property type="project" value="UniProtKB-SubCell"/>
</dbReference>
<evidence type="ECO:0000256" key="3">
    <source>
        <dbReference type="ARBA" id="ARBA00023237"/>
    </source>
</evidence>
<evidence type="ECO:0000313" key="5">
    <source>
        <dbReference type="EMBL" id="QHS63763.1"/>
    </source>
</evidence>
<dbReference type="InterPro" id="IPR036942">
    <property type="entry name" value="Beta-barrel_TonB_sf"/>
</dbReference>
<feature type="domain" description="Outer membrane protein beta-barrel" evidence="4">
    <location>
        <begin position="372"/>
        <end position="772"/>
    </location>
</feature>
<proteinExistence type="predicted"/>
<dbReference type="RefSeq" id="WP_162335479.1">
    <property type="nucleotide sequence ID" value="NZ_CP048113.1"/>
</dbReference>
<dbReference type="AlphaFoldDB" id="A0A6B9ZQT8"/>
<dbReference type="Proteomes" id="UP000476411">
    <property type="component" value="Chromosome"/>
</dbReference>
<keyword evidence="2" id="KW-0472">Membrane</keyword>
<reference evidence="5 6" key="1">
    <citation type="submission" date="2020-01" db="EMBL/GenBank/DDBJ databases">
        <title>Complete genome sequence of Chitinophaga sp. H33E-04 isolated from quinoa roots.</title>
        <authorList>
            <person name="Weon H.-Y."/>
            <person name="Lee S.A."/>
        </authorList>
    </citation>
    <scope>NUCLEOTIDE SEQUENCE [LARGE SCALE GENOMIC DNA]</scope>
    <source>
        <strain evidence="5 6">H33E-04</strain>
    </source>
</reference>
<sequence>MKTLANVSVIMLLLLFQADSLLAQSIQGRIVTPENSPLEYVTVKLFRDSAMLQYTLSDQNGVFAFRDLPANTTYRLQCSFTGFESVDTTLGAGSAGELVITMRHSVTELKQVEINSRKPLIERKVDRLVFNVNNSMASLSGDALDVLKVTPMVMAENGALGIIGKGSVSVMVNDKMLRISGEDLAAYLRSIPSGNIESIEVITMPPSKYSAEGNSGLLNIKLKKVVNDYWSASIRSVYTQATYATGNLGLGFNYQKRKLSLSTNASMTEGSSASIERPRILYATQNWESKSNRRNYTKLYNARLQADYTMSDKLTIGAQAFYNNSRPHANDQTSTRIEGKTSGHIDSSLIGSGHQHAETENLALNLNSTYSLGKDGQRIVVDLDYYRSHNNNFRDFNSGTYGPDELPMSGREWFSRNIGDNQFRNTSLNIDVEHKIQQFEVNYGVSYSSSHNRNELSAAAVAAKTDTLFDYKDSFEFTENTGAVFVSVSRALGEKFELKGGLRIENTHTKGISNTLESTYKNDYLKLFPTFYSSYRLNDQHIFSIGYGRRIDRPAYLSLNPFERYITQYYYAVGNPYLLPSFSHNLELNYSNNNNLNLSLYTNFGNDQIAQTAIPYENSKIVVDTMQNFYNTSTVGLTAVYTFRKVSWLESNFIVTGYHRNIRQRDTSIVPNYEVYVAYFSMDNTFKISKKISSQLSFFYYSPQITGIFRRTPRYNVNVAVRYKISNKWDAAILASDILKTTQAKLHAVVNGVQQHYDNYYDTRNLRVTLSYRFGSTKVSPRQRNFMNEKEKQRAY</sequence>
<dbReference type="SUPFAM" id="SSF56935">
    <property type="entry name" value="Porins"/>
    <property type="match status" value="1"/>
</dbReference>
<evidence type="ECO:0000256" key="2">
    <source>
        <dbReference type="ARBA" id="ARBA00023136"/>
    </source>
</evidence>
<dbReference type="EMBL" id="CP048113">
    <property type="protein sequence ID" value="QHS63763.1"/>
    <property type="molecule type" value="Genomic_DNA"/>
</dbReference>
<keyword evidence="5" id="KW-0675">Receptor</keyword>
<dbReference type="InterPro" id="IPR008969">
    <property type="entry name" value="CarboxyPept-like_regulatory"/>
</dbReference>
<dbReference type="InterPro" id="IPR041700">
    <property type="entry name" value="OMP_b-brl_3"/>
</dbReference>
<name>A0A6B9ZQT8_9BACT</name>
<keyword evidence="6" id="KW-1185">Reference proteome</keyword>
<comment type="subcellular location">
    <subcellularLocation>
        <location evidence="1">Cell outer membrane</location>
    </subcellularLocation>
</comment>
<dbReference type="Gene3D" id="2.40.170.20">
    <property type="entry name" value="TonB-dependent receptor, beta-barrel domain"/>
    <property type="match status" value="1"/>
</dbReference>
<accession>A0A6B9ZQT8</accession>
<keyword evidence="3" id="KW-0998">Cell outer membrane</keyword>
<dbReference type="PANTHER" id="PTHR40980:SF4">
    <property type="entry name" value="TONB-DEPENDENT RECEPTOR-LIKE BETA-BARREL DOMAIN-CONTAINING PROTEIN"/>
    <property type="match status" value="1"/>
</dbReference>
<dbReference type="PANTHER" id="PTHR40980">
    <property type="entry name" value="PLUG DOMAIN-CONTAINING PROTEIN"/>
    <property type="match status" value="1"/>
</dbReference>
<evidence type="ECO:0000259" key="4">
    <source>
        <dbReference type="Pfam" id="PF14905"/>
    </source>
</evidence>
<dbReference type="Pfam" id="PF14905">
    <property type="entry name" value="OMP_b-brl_3"/>
    <property type="match status" value="1"/>
</dbReference>